<dbReference type="EMBL" id="JACGWK010000001">
    <property type="protein sequence ID" value="KAL0381652.1"/>
    <property type="molecule type" value="Genomic_DNA"/>
</dbReference>
<evidence type="ECO:0000313" key="1">
    <source>
        <dbReference type="EMBL" id="KAL0381652.1"/>
    </source>
</evidence>
<comment type="caution">
    <text evidence="1">The sequence shown here is derived from an EMBL/GenBank/DDBJ whole genome shotgun (WGS) entry which is preliminary data.</text>
</comment>
<reference evidence="1" key="2">
    <citation type="journal article" date="2024" name="Plant">
        <title>Genomic evolution and insights into agronomic trait innovations of Sesamum species.</title>
        <authorList>
            <person name="Miao H."/>
            <person name="Wang L."/>
            <person name="Qu L."/>
            <person name="Liu H."/>
            <person name="Sun Y."/>
            <person name="Le M."/>
            <person name="Wang Q."/>
            <person name="Wei S."/>
            <person name="Zheng Y."/>
            <person name="Lin W."/>
            <person name="Duan Y."/>
            <person name="Cao H."/>
            <person name="Xiong S."/>
            <person name="Wang X."/>
            <person name="Wei L."/>
            <person name="Li C."/>
            <person name="Ma Q."/>
            <person name="Ju M."/>
            <person name="Zhao R."/>
            <person name="Li G."/>
            <person name="Mu C."/>
            <person name="Tian Q."/>
            <person name="Mei H."/>
            <person name="Zhang T."/>
            <person name="Gao T."/>
            <person name="Zhang H."/>
        </authorList>
    </citation>
    <scope>NUCLEOTIDE SEQUENCE</scope>
    <source>
        <strain evidence="1">G01</strain>
    </source>
</reference>
<protein>
    <submittedName>
        <fullName evidence="1">Uncharacterized protein</fullName>
    </submittedName>
</protein>
<gene>
    <name evidence="1" type="ORF">Sangu_0229500</name>
</gene>
<reference evidence="1" key="1">
    <citation type="submission" date="2020-06" db="EMBL/GenBank/DDBJ databases">
        <authorList>
            <person name="Li T."/>
            <person name="Hu X."/>
            <person name="Zhang T."/>
            <person name="Song X."/>
            <person name="Zhang H."/>
            <person name="Dai N."/>
            <person name="Sheng W."/>
            <person name="Hou X."/>
            <person name="Wei L."/>
        </authorList>
    </citation>
    <scope>NUCLEOTIDE SEQUENCE</scope>
    <source>
        <strain evidence="1">G01</strain>
        <tissue evidence="1">Leaf</tissue>
    </source>
</reference>
<dbReference type="AlphaFoldDB" id="A0AAW2RNZ2"/>
<name>A0AAW2RNZ2_9LAMI</name>
<dbReference type="PANTHER" id="PTHR36607">
    <property type="entry name" value="1,2-DIHYDROXY-3-KETO-5-METHYLTHIOPENTENE DIOXYGENASE 4"/>
    <property type="match status" value="1"/>
</dbReference>
<organism evidence="1">
    <name type="scientific">Sesamum angustifolium</name>
    <dbReference type="NCBI Taxonomy" id="2727405"/>
    <lineage>
        <taxon>Eukaryota</taxon>
        <taxon>Viridiplantae</taxon>
        <taxon>Streptophyta</taxon>
        <taxon>Embryophyta</taxon>
        <taxon>Tracheophyta</taxon>
        <taxon>Spermatophyta</taxon>
        <taxon>Magnoliopsida</taxon>
        <taxon>eudicotyledons</taxon>
        <taxon>Gunneridae</taxon>
        <taxon>Pentapetalae</taxon>
        <taxon>asterids</taxon>
        <taxon>lamiids</taxon>
        <taxon>Lamiales</taxon>
        <taxon>Pedaliaceae</taxon>
        <taxon>Sesamum</taxon>
    </lineage>
</organism>
<dbReference type="PANTHER" id="PTHR36607:SF23">
    <property type="entry name" value="AMINOTRANSFERASE-LIKE PLANT MOBILE DOMAIN-CONTAINING PROTEIN"/>
    <property type="match status" value="1"/>
</dbReference>
<accession>A0AAW2RNZ2</accession>
<proteinExistence type="predicted"/>
<sequence>MIAKDKDFSFVDDGCAKELEEAYFMAIRSNYLPLRQGNHFDVEPYSPHRFSRQFEFFQEVPGILSQDIRKACLDDGIRYWHLCISSKTMENVSFPSMPPNKQVLFRGVHRMLKDEVLDVEGD</sequence>